<evidence type="ECO:0000256" key="5">
    <source>
        <dbReference type="SAM" id="MobiDB-lite"/>
    </source>
</evidence>
<dbReference type="InterPro" id="IPR006127">
    <property type="entry name" value="ZnuA-like"/>
</dbReference>
<dbReference type="InterPro" id="IPR050492">
    <property type="entry name" value="Bact_metal-bind_prot9"/>
</dbReference>
<evidence type="ECO:0000313" key="7">
    <source>
        <dbReference type="EMBL" id="KFF31199.1"/>
    </source>
</evidence>
<evidence type="ECO:0000256" key="1">
    <source>
        <dbReference type="ARBA" id="ARBA00004196"/>
    </source>
</evidence>
<feature type="region of interest" description="Disordered" evidence="5">
    <location>
        <begin position="313"/>
        <end position="365"/>
    </location>
</feature>
<proteinExistence type="predicted"/>
<dbReference type="AlphaFoldDB" id="A0A080N620"/>
<evidence type="ECO:0000313" key="8">
    <source>
        <dbReference type="Proteomes" id="UP000028730"/>
    </source>
</evidence>
<feature type="chain" id="PRO_5001751070" evidence="6">
    <location>
        <begin position="30"/>
        <end position="365"/>
    </location>
</feature>
<dbReference type="STRING" id="1341695.BBOMB_0536"/>
<dbReference type="PANTHER" id="PTHR42953">
    <property type="entry name" value="HIGH-AFFINITY ZINC UPTAKE SYSTEM PROTEIN ZNUA-RELATED"/>
    <property type="match status" value="1"/>
</dbReference>
<comment type="subcellular location">
    <subcellularLocation>
        <location evidence="1">Cell envelope</location>
    </subcellularLocation>
</comment>
<dbReference type="Pfam" id="PF01297">
    <property type="entry name" value="ZnuA"/>
    <property type="match status" value="1"/>
</dbReference>
<dbReference type="eggNOG" id="COG0803">
    <property type="taxonomic scope" value="Bacteria"/>
</dbReference>
<comment type="caution">
    <text evidence="7">The sequence shown here is derived from an EMBL/GenBank/DDBJ whole genome shotgun (WGS) entry which is preliminary data.</text>
</comment>
<feature type="compositionally biased region" description="Polar residues" evidence="5">
    <location>
        <begin position="328"/>
        <end position="340"/>
    </location>
</feature>
<dbReference type="Gene3D" id="3.40.50.1980">
    <property type="entry name" value="Nitrogenase molybdenum iron protein domain"/>
    <property type="match status" value="2"/>
</dbReference>
<organism evidence="7 8">
    <name type="scientific">Bifidobacterium bombi DSM 19703</name>
    <dbReference type="NCBI Taxonomy" id="1341695"/>
    <lineage>
        <taxon>Bacteria</taxon>
        <taxon>Bacillati</taxon>
        <taxon>Actinomycetota</taxon>
        <taxon>Actinomycetes</taxon>
        <taxon>Bifidobacteriales</taxon>
        <taxon>Bifidobacteriaceae</taxon>
        <taxon>Bifidobacterium</taxon>
    </lineage>
</organism>
<accession>A0A080N620</accession>
<reference evidence="7 8" key="1">
    <citation type="journal article" date="2014" name="Appl. Environ. Microbiol.">
        <title>Genomic encyclopedia of type strains of the genus Bifidobacterium.</title>
        <authorList>
            <person name="Milani C."/>
            <person name="Lugli G.A."/>
            <person name="Duranti S."/>
            <person name="Turroni F."/>
            <person name="Bottacini F."/>
            <person name="Mangifesta M."/>
            <person name="Sanchez B."/>
            <person name="Viappiani A."/>
            <person name="Mancabelli L."/>
            <person name="Taminiau B."/>
            <person name="Delcenserie V."/>
            <person name="Barrangou R."/>
            <person name="Margolles A."/>
            <person name="van Sinderen D."/>
            <person name="Ventura M."/>
        </authorList>
    </citation>
    <scope>NUCLEOTIDE SEQUENCE [LARGE SCALE GENOMIC DNA]</scope>
    <source>
        <strain evidence="7 8">DSM 19703</strain>
    </source>
</reference>
<evidence type="ECO:0000256" key="4">
    <source>
        <dbReference type="ARBA" id="ARBA00022729"/>
    </source>
</evidence>
<dbReference type="PANTHER" id="PTHR42953:SF1">
    <property type="entry name" value="METAL-BINDING PROTEIN HI_0362-RELATED"/>
    <property type="match status" value="1"/>
</dbReference>
<keyword evidence="4 6" id="KW-0732">Signal</keyword>
<evidence type="ECO:0000256" key="6">
    <source>
        <dbReference type="SAM" id="SignalP"/>
    </source>
</evidence>
<evidence type="ECO:0000256" key="2">
    <source>
        <dbReference type="ARBA" id="ARBA00022448"/>
    </source>
</evidence>
<dbReference type="EMBL" id="ATLK01000001">
    <property type="protein sequence ID" value="KFF31199.1"/>
    <property type="molecule type" value="Genomic_DNA"/>
</dbReference>
<feature type="compositionally biased region" description="Basic and acidic residues" evidence="5">
    <location>
        <begin position="313"/>
        <end position="327"/>
    </location>
</feature>
<dbReference type="GO" id="GO:0030001">
    <property type="term" value="P:metal ion transport"/>
    <property type="evidence" value="ECO:0007669"/>
    <property type="project" value="InterPro"/>
</dbReference>
<keyword evidence="2" id="KW-0813">Transport</keyword>
<sequence length="365" mass="38819">MISKPKRAILRVSAALASLGLTLASGACAGLNEQKTSQGAHSQQSGPIEVVASINQWGSLAQEIGGSAVHVTSIVNTTSVDAHDFEPKTTDIATIQKAQVVVTNGAGYDQWAQKSITKNATSISAAEAIGASTGDNPHLWFSKDARNAMATELKETFCRKMPDSSDAITARYNSWQKKENALEKSMKRFAKEYDDAPYAATESVAYYLLDDLGLKDKTPKGYARSAAAEGEPAPADLQAFKELISSRNVDLLINNTQEASDTTNILTGTAGRSEVPVVDVSEQMPEDVTTLTDWMQRLLEEVRKALGDFKASEATHRKVDTNQRQDNADSGANGTTNPNAGDSHGTGDANNGGAPSNEGQQDPGK</sequence>
<feature type="signal peptide" evidence="6">
    <location>
        <begin position="1"/>
        <end position="29"/>
    </location>
</feature>
<keyword evidence="8" id="KW-1185">Reference proteome</keyword>
<dbReference type="PROSITE" id="PS51257">
    <property type="entry name" value="PROKAR_LIPOPROTEIN"/>
    <property type="match status" value="1"/>
</dbReference>
<dbReference type="GO" id="GO:0046872">
    <property type="term" value="F:metal ion binding"/>
    <property type="evidence" value="ECO:0007669"/>
    <property type="project" value="UniProtKB-KW"/>
</dbReference>
<dbReference type="GO" id="GO:0030313">
    <property type="term" value="C:cell envelope"/>
    <property type="evidence" value="ECO:0007669"/>
    <property type="project" value="UniProtKB-SubCell"/>
</dbReference>
<protein>
    <submittedName>
        <fullName evidence="7">Metal ABC transporter, substrate-binding protein</fullName>
    </submittedName>
</protein>
<gene>
    <name evidence="7" type="ORF">BBOMB_0536</name>
</gene>
<dbReference type="OrthoDB" id="5296019at2"/>
<dbReference type="Proteomes" id="UP000028730">
    <property type="component" value="Unassembled WGS sequence"/>
</dbReference>
<name>A0A080N620_9BIFI</name>
<evidence type="ECO:0000256" key="3">
    <source>
        <dbReference type="ARBA" id="ARBA00022723"/>
    </source>
</evidence>
<dbReference type="SUPFAM" id="SSF53807">
    <property type="entry name" value="Helical backbone' metal receptor"/>
    <property type="match status" value="1"/>
</dbReference>
<keyword evidence="3" id="KW-0479">Metal-binding</keyword>
<dbReference type="RefSeq" id="WP_161787690.1">
    <property type="nucleotide sequence ID" value="NZ_ATLK01000001.1"/>
</dbReference>
<feature type="compositionally biased region" description="Polar residues" evidence="5">
    <location>
        <begin position="353"/>
        <end position="365"/>
    </location>
</feature>